<proteinExistence type="predicted"/>
<name>A0ACD5GTM5_9CYAN</name>
<accession>A0ACD5GTM5</accession>
<organism evidence="1 2">
    <name type="scientific">Desertifilum tharense IPPAS B-1220</name>
    <dbReference type="NCBI Taxonomy" id="1781255"/>
    <lineage>
        <taxon>Bacteria</taxon>
        <taxon>Bacillati</taxon>
        <taxon>Cyanobacteriota</taxon>
        <taxon>Cyanophyceae</taxon>
        <taxon>Desertifilales</taxon>
        <taxon>Desertifilaceae</taxon>
        <taxon>Desertifilum</taxon>
    </lineage>
</organism>
<dbReference type="Proteomes" id="UP000095472">
    <property type="component" value="Chromosome"/>
</dbReference>
<keyword evidence="2" id="KW-1185">Reference proteome</keyword>
<reference evidence="1 2" key="1">
    <citation type="journal article" date="2016" name="Genome Announc.">
        <title>Draft Genome Sequence of the Thermotolerant Cyanobacterium Desertifilum sp. IPPAS B-1220.</title>
        <authorList>
            <person name="Mironov K.S."/>
            <person name="Sinetova M.A."/>
            <person name="Bolatkhan K."/>
            <person name="Zayadan B.K."/>
            <person name="Ustinova V.V."/>
            <person name="Kupriyanova E.V."/>
            <person name="Skrypnik A.N."/>
            <person name="Gogoleva N.E."/>
            <person name="Gogolev Y.V."/>
            <person name="Los D.A."/>
        </authorList>
    </citation>
    <scope>NUCLEOTIDE SEQUENCE [LARGE SCALE GENOMIC DNA]</scope>
    <source>
        <strain evidence="1 2">IPPAS B-1220</strain>
    </source>
</reference>
<dbReference type="EMBL" id="CP182909">
    <property type="protein sequence ID" value="XPM64288.1"/>
    <property type="molecule type" value="Genomic_DNA"/>
</dbReference>
<protein>
    <submittedName>
        <fullName evidence="1">Serpin family protein</fullName>
    </submittedName>
</protein>
<evidence type="ECO:0000313" key="1">
    <source>
        <dbReference type="EMBL" id="XPM64288.1"/>
    </source>
</evidence>
<gene>
    <name evidence="1" type="ORF">BH720_035970</name>
</gene>
<sequence>MAYNGATGDTQQAMAQALEIQGLSLSEVNQAYADFKTVLENADPQVQLQIANSLWARQGITFNPQFLQNNRQFYRAQVTDLDFQDPAATQTINNWVKENTNGKINQIVDRLRPDDVLFLINAIYFKGNWTAQFDKSQTTNQPFYVNNTQTKTVPLMSQTRQLSLFRNR</sequence>
<evidence type="ECO:0000313" key="2">
    <source>
        <dbReference type="Proteomes" id="UP000095472"/>
    </source>
</evidence>